<protein>
    <recommendedName>
        <fullName evidence="3">Secreted protein</fullName>
    </recommendedName>
</protein>
<evidence type="ECO:0008006" key="3">
    <source>
        <dbReference type="Google" id="ProtNLM"/>
    </source>
</evidence>
<name>A0A2P2BZN0_9ZZZZ</name>
<sequence length="182" mass="19358">MSEQAGRYQRSMSGMIGALVVTLVGIAAFVGWRAFTRDDVDVAPEAVDYLATVSYLQDAGLTVVYPANLPRGWTATSANYTAGRDVEWDMGALTTDGEFAGVRQADASVDALVSEFVDENAAEGPEVQLDSDVATSWRSFTDDGGDYALAAELSNETLLVYGSATPDELADLATRLVTADLR</sequence>
<evidence type="ECO:0000313" key="2">
    <source>
        <dbReference type="EMBL" id="CUR55191.1"/>
    </source>
</evidence>
<gene>
    <name evidence="2" type="ORF">NOCA2230111</name>
</gene>
<dbReference type="EMBL" id="CZKA01000016">
    <property type="protein sequence ID" value="CUR55191.1"/>
    <property type="molecule type" value="Genomic_DNA"/>
</dbReference>
<reference evidence="2" key="1">
    <citation type="submission" date="2015-08" db="EMBL/GenBank/DDBJ databases">
        <authorList>
            <person name="Babu N.S."/>
            <person name="Beckwith C.J."/>
            <person name="Beseler K.G."/>
            <person name="Brison A."/>
            <person name="Carone J.V."/>
            <person name="Caskin T.P."/>
            <person name="Diamond M."/>
            <person name="Durham M.E."/>
            <person name="Foxe J.M."/>
            <person name="Go M."/>
            <person name="Henderson B.A."/>
            <person name="Jones I.B."/>
            <person name="McGettigan J.A."/>
            <person name="Micheletti S.J."/>
            <person name="Nasrallah M.E."/>
            <person name="Ortiz D."/>
            <person name="Piller C.R."/>
            <person name="Privatt S.R."/>
            <person name="Schneider S.L."/>
            <person name="Sharp S."/>
            <person name="Smith T.C."/>
            <person name="Stanton J.D."/>
            <person name="Ullery H.E."/>
            <person name="Wilson R.J."/>
            <person name="Serrano M.G."/>
            <person name="Buck G."/>
            <person name="Lee V."/>
            <person name="Wang Y."/>
            <person name="Carvalho R."/>
            <person name="Voegtly L."/>
            <person name="Shi R."/>
            <person name="Duckworth R."/>
            <person name="Johnson A."/>
            <person name="Loviza R."/>
            <person name="Walstead R."/>
            <person name="Shah Z."/>
            <person name="Kiflezghi M."/>
            <person name="Wade K."/>
            <person name="Ball S.L."/>
            <person name="Bradley K.W."/>
            <person name="Asai D.J."/>
            <person name="Bowman C.A."/>
            <person name="Russell D.A."/>
            <person name="Pope W.H."/>
            <person name="Jacobs-Sera D."/>
            <person name="Hendrix R.W."/>
            <person name="Hatfull G.F."/>
        </authorList>
    </citation>
    <scope>NUCLEOTIDE SEQUENCE</scope>
</reference>
<feature type="transmembrane region" description="Helical" evidence="1">
    <location>
        <begin position="12"/>
        <end position="32"/>
    </location>
</feature>
<keyword evidence="1" id="KW-1133">Transmembrane helix</keyword>
<dbReference type="InterPro" id="IPR025339">
    <property type="entry name" value="DUF4245"/>
</dbReference>
<evidence type="ECO:0000256" key="1">
    <source>
        <dbReference type="SAM" id="Phobius"/>
    </source>
</evidence>
<dbReference type="Pfam" id="PF14030">
    <property type="entry name" value="DUF4245"/>
    <property type="match status" value="1"/>
</dbReference>
<keyword evidence="1" id="KW-0812">Transmembrane</keyword>
<proteinExistence type="predicted"/>
<keyword evidence="1" id="KW-0472">Membrane</keyword>
<organism evidence="2">
    <name type="scientific">metagenome</name>
    <dbReference type="NCBI Taxonomy" id="256318"/>
    <lineage>
        <taxon>unclassified sequences</taxon>
        <taxon>metagenomes</taxon>
    </lineage>
</organism>
<accession>A0A2P2BZN0</accession>
<dbReference type="AlphaFoldDB" id="A0A2P2BZN0"/>